<dbReference type="GO" id="GO:0003677">
    <property type="term" value="F:DNA binding"/>
    <property type="evidence" value="ECO:0007669"/>
    <property type="project" value="UniProtKB-KW"/>
</dbReference>
<feature type="domain" description="DNA topoisomerase I catalytic core eukaryotic-type" evidence="7">
    <location>
        <begin position="87"/>
        <end position="250"/>
    </location>
</feature>
<protein>
    <recommendedName>
        <fullName evidence="3">DNA topoisomerase</fullName>
        <ecNumber evidence="3">5.6.2.1</ecNumber>
    </recommendedName>
</protein>
<comment type="catalytic activity">
    <reaction evidence="1">
        <text>ATP-independent breakage of single-stranded DNA, followed by passage and rejoining.</text>
        <dbReference type="EC" id="5.6.2.1"/>
    </reaction>
</comment>
<dbReference type="EC" id="5.6.2.1" evidence="3"/>
<reference evidence="9 10" key="1">
    <citation type="submission" date="2019-10" db="EMBL/GenBank/DDBJ databases">
        <title>Cognatihalovulum marinum gen. nov. sp. nov., a new member of the family Rhodobacteraceae isolated from deep seawater of the Northwest Indian Ocean.</title>
        <authorList>
            <person name="Ruan C."/>
            <person name="Wang J."/>
            <person name="Zheng X."/>
            <person name="Song L."/>
            <person name="Zhu Y."/>
            <person name="Huang Y."/>
            <person name="Lu Z."/>
            <person name="Du W."/>
            <person name="Huang L."/>
            <person name="Dai X."/>
        </authorList>
    </citation>
    <scope>NUCLEOTIDE SEQUENCE [LARGE SCALE GENOMIC DNA]</scope>
    <source>
        <strain evidence="9 10">2CG4</strain>
    </source>
</reference>
<evidence type="ECO:0000256" key="1">
    <source>
        <dbReference type="ARBA" id="ARBA00000213"/>
    </source>
</evidence>
<dbReference type="InterPro" id="IPR011010">
    <property type="entry name" value="DNA_brk_join_enz"/>
</dbReference>
<dbReference type="Pfam" id="PF21338">
    <property type="entry name" value="Top1B_N_bact"/>
    <property type="match status" value="1"/>
</dbReference>
<evidence type="ECO:0000313" key="9">
    <source>
        <dbReference type="EMBL" id="MSU89217.1"/>
    </source>
</evidence>
<dbReference type="Gene3D" id="1.10.132.120">
    <property type="match status" value="1"/>
</dbReference>
<proteinExistence type="inferred from homology"/>
<dbReference type="Pfam" id="PF01028">
    <property type="entry name" value="Topoisom_I"/>
    <property type="match status" value="1"/>
</dbReference>
<dbReference type="GO" id="GO:0003917">
    <property type="term" value="F:DNA topoisomerase type I (single strand cut, ATP-independent) activity"/>
    <property type="evidence" value="ECO:0007669"/>
    <property type="project" value="UniProtKB-EC"/>
</dbReference>
<feature type="domain" description="DNA topoisomerase IB N-terminal" evidence="8">
    <location>
        <begin position="26"/>
        <end position="74"/>
    </location>
</feature>
<evidence type="ECO:0000256" key="5">
    <source>
        <dbReference type="ARBA" id="ARBA00023125"/>
    </source>
</evidence>
<evidence type="ECO:0000259" key="7">
    <source>
        <dbReference type="Pfam" id="PF01028"/>
    </source>
</evidence>
<dbReference type="GO" id="GO:0006265">
    <property type="term" value="P:DNA topological change"/>
    <property type="evidence" value="ECO:0007669"/>
    <property type="project" value="InterPro"/>
</dbReference>
<evidence type="ECO:0000256" key="6">
    <source>
        <dbReference type="ARBA" id="ARBA00023235"/>
    </source>
</evidence>
<name>A0A6L5YY70_9RHOB</name>
<dbReference type="SUPFAM" id="SSF56349">
    <property type="entry name" value="DNA breaking-rejoining enzymes"/>
    <property type="match status" value="1"/>
</dbReference>
<dbReference type="InterPro" id="IPR035447">
    <property type="entry name" value="DNA_topo_I_N_sf"/>
</dbReference>
<accession>A0A6L5YY70</accession>
<dbReference type="Gene3D" id="3.90.15.10">
    <property type="entry name" value="Topoisomerase I, Chain A, domain 3"/>
    <property type="match status" value="1"/>
</dbReference>
<organism evidence="9 10">
    <name type="scientific">Halovulum marinum</name>
    <dbReference type="NCBI Taxonomy" id="2662447"/>
    <lineage>
        <taxon>Bacteria</taxon>
        <taxon>Pseudomonadati</taxon>
        <taxon>Pseudomonadota</taxon>
        <taxon>Alphaproteobacteria</taxon>
        <taxon>Rhodobacterales</taxon>
        <taxon>Paracoccaceae</taxon>
        <taxon>Halovulum</taxon>
    </lineage>
</organism>
<keyword evidence="6 9" id="KW-0413">Isomerase</keyword>
<comment type="caution">
    <text evidence="9">The sequence shown here is derived from an EMBL/GenBank/DDBJ whole genome shotgun (WGS) entry which is preliminary data.</text>
</comment>
<sequence length="333" mass="36127">MARRVPELVYYPDDRPGIARRRRGKGFSYYSPTGVLIRDPQERARIASIAVPPAYESVWITPKPLGHLQATGRDARGRKQYRYHEAWQAMRAQRKYDGLASFGRNLPRLRARITAGLQADGGSRELALAAVLALLDRAAIRIGSAAYARENRSFGATTLLGKHARFDGNGVELDFPGKGGQPVVCRLHGSRLQAALHKVQDLPGAGLISWQAEDGACHAVRSEEVNAALEEICGDGVTAKTFRTWNGTYAAFLAAMAAGEIGIAELAEAASERLGNTPTVARNSYIHPAVIALADMSAGDRVTRLDRLRPVELSGLRAHEGRLIAFLERGGGR</sequence>
<dbReference type="EMBL" id="WIND01000003">
    <property type="protein sequence ID" value="MSU89217.1"/>
    <property type="molecule type" value="Genomic_DNA"/>
</dbReference>
<gene>
    <name evidence="9" type="ORF">GE300_06230</name>
</gene>
<evidence type="ECO:0000259" key="8">
    <source>
        <dbReference type="Pfam" id="PF21338"/>
    </source>
</evidence>
<dbReference type="Gene3D" id="3.30.66.10">
    <property type="entry name" value="DNA topoisomerase I domain"/>
    <property type="match status" value="1"/>
</dbReference>
<evidence type="ECO:0000256" key="2">
    <source>
        <dbReference type="ARBA" id="ARBA00006645"/>
    </source>
</evidence>
<dbReference type="SUPFAM" id="SSF55869">
    <property type="entry name" value="DNA topoisomerase I domain"/>
    <property type="match status" value="1"/>
</dbReference>
<dbReference type="InterPro" id="IPR013500">
    <property type="entry name" value="TopoI_cat_euk"/>
</dbReference>
<evidence type="ECO:0000256" key="3">
    <source>
        <dbReference type="ARBA" id="ARBA00012891"/>
    </source>
</evidence>
<dbReference type="PROSITE" id="PS52038">
    <property type="entry name" value="TOPO_IB_2"/>
    <property type="match status" value="1"/>
</dbReference>
<dbReference type="PRINTS" id="PR00416">
    <property type="entry name" value="EUTPISMRASEI"/>
</dbReference>
<evidence type="ECO:0000313" key="10">
    <source>
        <dbReference type="Proteomes" id="UP000474957"/>
    </source>
</evidence>
<dbReference type="InterPro" id="IPR014711">
    <property type="entry name" value="TopoI_cat_a-hlx-sub_euk"/>
</dbReference>
<dbReference type="InterPro" id="IPR001631">
    <property type="entry name" value="TopoI"/>
</dbReference>
<dbReference type="Proteomes" id="UP000474957">
    <property type="component" value="Unassembled WGS sequence"/>
</dbReference>
<comment type="similarity">
    <text evidence="2">Belongs to the type IB topoisomerase family.</text>
</comment>
<dbReference type="AlphaFoldDB" id="A0A6L5YY70"/>
<keyword evidence="4" id="KW-0799">Topoisomerase</keyword>
<keyword evidence="5" id="KW-0238">DNA-binding</keyword>
<keyword evidence="10" id="KW-1185">Reference proteome</keyword>
<dbReference type="InterPro" id="IPR049331">
    <property type="entry name" value="Top1B_N_bact"/>
</dbReference>
<evidence type="ECO:0000256" key="4">
    <source>
        <dbReference type="ARBA" id="ARBA00023029"/>
    </source>
</evidence>